<keyword evidence="3" id="KW-0813">Transport</keyword>
<dbReference type="InterPro" id="IPR001320">
    <property type="entry name" value="Iontro_rcpt_C"/>
</dbReference>
<dbReference type="SMART" id="SM00918">
    <property type="entry name" value="Lig_chan-Glu_bd"/>
    <property type="match status" value="1"/>
</dbReference>
<evidence type="ECO:0000259" key="17">
    <source>
        <dbReference type="SMART" id="SM00918"/>
    </source>
</evidence>
<keyword evidence="6" id="KW-0770">Synapse</keyword>
<dbReference type="GO" id="GO:0015276">
    <property type="term" value="F:ligand-gated monoatomic ion channel activity"/>
    <property type="evidence" value="ECO:0007669"/>
    <property type="project" value="InterPro"/>
</dbReference>
<protein>
    <submittedName>
        <fullName evidence="18">Glutamate receptor ionotropic, kainate 2</fullName>
    </submittedName>
</protein>
<dbReference type="SUPFAM" id="SSF53822">
    <property type="entry name" value="Periplasmic binding protein-like I"/>
    <property type="match status" value="1"/>
</dbReference>
<evidence type="ECO:0000256" key="2">
    <source>
        <dbReference type="ARBA" id="ARBA00008685"/>
    </source>
</evidence>
<dbReference type="Pfam" id="PF10613">
    <property type="entry name" value="Lig_chan-Glu_bd"/>
    <property type="match status" value="1"/>
</dbReference>
<evidence type="ECO:0000256" key="10">
    <source>
        <dbReference type="ARBA" id="ARBA00023180"/>
    </source>
</evidence>
<dbReference type="Gene3D" id="3.40.50.2300">
    <property type="match status" value="2"/>
</dbReference>
<evidence type="ECO:0000256" key="11">
    <source>
        <dbReference type="ARBA" id="ARBA00023257"/>
    </source>
</evidence>
<evidence type="ECO:0000256" key="5">
    <source>
        <dbReference type="ARBA" id="ARBA00022989"/>
    </source>
</evidence>
<dbReference type="FunFam" id="3.40.190.10:FF:000210">
    <property type="entry name" value="Glutamate receptor ionotropic, kainate 1"/>
    <property type="match status" value="1"/>
</dbReference>
<dbReference type="SUPFAM" id="SSF53850">
    <property type="entry name" value="Periplasmic binding protein-like II"/>
    <property type="match status" value="1"/>
</dbReference>
<dbReference type="Gene3D" id="3.40.190.10">
    <property type="entry name" value="Periplasmic binding protein-like II"/>
    <property type="match status" value="1"/>
</dbReference>
<keyword evidence="4" id="KW-0812">Transmembrane</keyword>
<dbReference type="PANTHER" id="PTHR18966">
    <property type="entry name" value="IONOTROPIC GLUTAMATE RECEPTOR"/>
    <property type="match status" value="1"/>
</dbReference>
<dbReference type="OrthoDB" id="5984008at2759"/>
<dbReference type="SMART" id="SM00079">
    <property type="entry name" value="PBPe"/>
    <property type="match status" value="1"/>
</dbReference>
<evidence type="ECO:0000256" key="6">
    <source>
        <dbReference type="ARBA" id="ARBA00023018"/>
    </source>
</evidence>
<keyword evidence="19" id="KW-1185">Reference proteome</keyword>
<dbReference type="InterPro" id="IPR028082">
    <property type="entry name" value="Peripla_BP_I"/>
</dbReference>
<comment type="subcellular location">
    <subcellularLocation>
        <location evidence="1">Membrane</location>
        <topology evidence="1">Multi-pass membrane protein</topology>
    </subcellularLocation>
    <subcellularLocation>
        <location evidence="14">Postsynaptic cell membrane</location>
    </subcellularLocation>
</comment>
<evidence type="ECO:0000256" key="8">
    <source>
        <dbReference type="ARBA" id="ARBA00023136"/>
    </source>
</evidence>
<comment type="similarity">
    <text evidence="2">Belongs to the glutamate-gated ion channel (TC 1.A.10.1) family.</text>
</comment>
<evidence type="ECO:0000313" key="19">
    <source>
        <dbReference type="Proteomes" id="UP000094527"/>
    </source>
</evidence>
<keyword evidence="13" id="KW-0407">Ion channel</keyword>
<evidence type="ECO:0000256" key="1">
    <source>
        <dbReference type="ARBA" id="ARBA00004141"/>
    </source>
</evidence>
<evidence type="ECO:0000256" key="15">
    <source>
        <dbReference type="SAM" id="MobiDB-lite"/>
    </source>
</evidence>
<keyword evidence="5" id="KW-1133">Transmembrane helix</keyword>
<dbReference type="InterPro" id="IPR019594">
    <property type="entry name" value="Glu/Gly-bd"/>
</dbReference>
<feature type="domain" description="Ionotropic glutamate receptor C-terminal" evidence="16">
    <location>
        <begin position="332"/>
        <end position="512"/>
    </location>
</feature>
<organism evidence="18 19">
    <name type="scientific">Orchesella cincta</name>
    <name type="common">Springtail</name>
    <name type="synonym">Podura cincta</name>
    <dbReference type="NCBI Taxonomy" id="48709"/>
    <lineage>
        <taxon>Eukaryota</taxon>
        <taxon>Metazoa</taxon>
        <taxon>Ecdysozoa</taxon>
        <taxon>Arthropoda</taxon>
        <taxon>Hexapoda</taxon>
        <taxon>Collembola</taxon>
        <taxon>Entomobryomorpha</taxon>
        <taxon>Entomobryoidea</taxon>
        <taxon>Orchesellidae</taxon>
        <taxon>Orchesellinae</taxon>
        <taxon>Orchesella</taxon>
    </lineage>
</organism>
<dbReference type="GO" id="GO:0045211">
    <property type="term" value="C:postsynaptic membrane"/>
    <property type="evidence" value="ECO:0007669"/>
    <property type="project" value="UniProtKB-SubCell"/>
</dbReference>
<dbReference type="AlphaFoldDB" id="A0A1D2N0T5"/>
<accession>A0A1D2N0T5</accession>
<evidence type="ECO:0000256" key="4">
    <source>
        <dbReference type="ARBA" id="ARBA00022692"/>
    </source>
</evidence>
<feature type="domain" description="Ionotropic glutamate receptor L-glutamate and glycine-binding" evidence="17">
    <location>
        <begin position="342"/>
        <end position="400"/>
    </location>
</feature>
<gene>
    <name evidence="18" type="ORF">Ocin01_07841</name>
</gene>
<comment type="caution">
    <text evidence="18">The sequence shown here is derived from an EMBL/GenBank/DDBJ whole genome shotgun (WGS) entry which is preliminary data.</text>
</comment>
<dbReference type="Pfam" id="PF01094">
    <property type="entry name" value="ANF_receptor"/>
    <property type="match status" value="1"/>
</dbReference>
<evidence type="ECO:0000313" key="18">
    <source>
        <dbReference type="EMBL" id="ODM98840.1"/>
    </source>
</evidence>
<dbReference type="EMBL" id="LJIJ01000318">
    <property type="protein sequence ID" value="ODM98840.1"/>
    <property type="molecule type" value="Genomic_DNA"/>
</dbReference>
<sequence length="512" mass="57879">MAVVFGPQSPQTANLVQSVCDALEVPHVETNWDFRSNRGNYMINLFPHPSTLSRAFADVVTAWGWDKYIVIYENHESLIRLQEILKESNPSSRQAFVKQLPPDDDYRPLFKEVRSQAEISSIIIDCDSSKLPKIFEHARETGMMKDRRFFLTSLDIRTLDPEEFGQTDSINVTALSLIDPDKPKVQSIIEQWNDLVVNGFRNRSHSGGFYFDDSNSARNRYRQPAPSPTEPVPNLANNMLKTETAMMYDAMELVARALQALDASQPHRIDVKSLNCKTQDTWQQGHLLLDMLRKGFSRIGIYDTAAEGEKFTWTRTATETLRQQEEDLKDKTLYVTTIIGAPYAVKGDDGNFTGYVPDLIEKLSSVLKFRYEIREVADGKYGAPDPITKRWNGMIGEVMSGAADMAAADLSINFDRESAVDFTNWQEPAPCSSDFGQILENQFNMINSLWFSTGSIMGQGCDILPRITPVQWQNPHPCKDDPDELENDLGVTNALWHNWGSLMQQGSDIAPK</sequence>
<keyword evidence="12" id="KW-1071">Ligand-gated ion channel</keyword>
<keyword evidence="10" id="KW-0325">Glycoprotein</keyword>
<evidence type="ECO:0000256" key="12">
    <source>
        <dbReference type="ARBA" id="ARBA00023286"/>
    </source>
</evidence>
<dbReference type="InterPro" id="IPR015683">
    <property type="entry name" value="Ionotropic_Glu_rcpt"/>
</dbReference>
<dbReference type="STRING" id="48709.A0A1D2N0T5"/>
<keyword evidence="9 18" id="KW-0675">Receptor</keyword>
<proteinExistence type="inferred from homology"/>
<dbReference type="InterPro" id="IPR001828">
    <property type="entry name" value="ANF_lig-bd_rcpt"/>
</dbReference>
<dbReference type="OMA" id="SMESERY"/>
<dbReference type="Gene3D" id="1.10.287.70">
    <property type="match status" value="1"/>
</dbReference>
<name>A0A1D2N0T5_ORCCI</name>
<evidence type="ECO:0000256" key="13">
    <source>
        <dbReference type="ARBA" id="ARBA00023303"/>
    </source>
</evidence>
<evidence type="ECO:0000256" key="9">
    <source>
        <dbReference type="ARBA" id="ARBA00023170"/>
    </source>
</evidence>
<reference evidence="18 19" key="1">
    <citation type="journal article" date="2016" name="Genome Biol. Evol.">
        <title>Gene Family Evolution Reflects Adaptation to Soil Environmental Stressors in the Genome of the Collembolan Orchesella cincta.</title>
        <authorList>
            <person name="Faddeeva-Vakhrusheva A."/>
            <person name="Derks M.F."/>
            <person name="Anvar S.Y."/>
            <person name="Agamennone V."/>
            <person name="Suring W."/>
            <person name="Smit S."/>
            <person name="van Straalen N.M."/>
            <person name="Roelofs D."/>
        </authorList>
    </citation>
    <scope>NUCLEOTIDE SEQUENCE [LARGE SCALE GENOMIC DNA]</scope>
    <source>
        <tissue evidence="18">Mixed pool</tissue>
    </source>
</reference>
<keyword evidence="11" id="KW-0628">Postsynaptic cell membrane</keyword>
<evidence type="ECO:0000259" key="16">
    <source>
        <dbReference type="SMART" id="SM00079"/>
    </source>
</evidence>
<evidence type="ECO:0000256" key="14">
    <source>
        <dbReference type="ARBA" id="ARBA00034100"/>
    </source>
</evidence>
<evidence type="ECO:0000256" key="7">
    <source>
        <dbReference type="ARBA" id="ARBA00023065"/>
    </source>
</evidence>
<keyword evidence="7" id="KW-0406">Ion transport</keyword>
<evidence type="ECO:0000256" key="3">
    <source>
        <dbReference type="ARBA" id="ARBA00022448"/>
    </source>
</evidence>
<dbReference type="Proteomes" id="UP000094527">
    <property type="component" value="Unassembled WGS sequence"/>
</dbReference>
<feature type="region of interest" description="Disordered" evidence="15">
    <location>
        <begin position="215"/>
        <end position="235"/>
    </location>
</feature>
<keyword evidence="8" id="KW-0472">Membrane</keyword>